<name>T1BIQ8_9ZZZZ</name>
<protein>
    <submittedName>
        <fullName evidence="4">Transposase IS66</fullName>
    </submittedName>
</protein>
<feature type="non-terminal residue" evidence="4">
    <location>
        <position position="307"/>
    </location>
</feature>
<keyword evidence="1" id="KW-0175">Coiled coil</keyword>
<feature type="region of interest" description="Disordered" evidence="2">
    <location>
        <begin position="90"/>
        <end position="125"/>
    </location>
</feature>
<feature type="coiled-coil region" evidence="1">
    <location>
        <begin position="59"/>
        <end position="86"/>
    </location>
</feature>
<dbReference type="PANTHER" id="PTHR33678:SF1">
    <property type="entry name" value="BLL1576 PROTEIN"/>
    <property type="match status" value="1"/>
</dbReference>
<comment type="caution">
    <text evidence="4">The sequence shown here is derived from an EMBL/GenBank/DDBJ whole genome shotgun (WGS) entry which is preliminary data.</text>
</comment>
<reference evidence="4" key="2">
    <citation type="journal article" date="2014" name="ISME J.">
        <title>Microbial stratification in low pH oxic and suboxic macroscopic growths along an acid mine drainage.</title>
        <authorList>
            <person name="Mendez-Garcia C."/>
            <person name="Mesa V."/>
            <person name="Sprenger R.R."/>
            <person name="Richter M."/>
            <person name="Diez M.S."/>
            <person name="Solano J."/>
            <person name="Bargiela R."/>
            <person name="Golyshina O.V."/>
            <person name="Manteca A."/>
            <person name="Ramos J.L."/>
            <person name="Gallego J.R."/>
            <person name="Llorente I."/>
            <person name="Martins Dos Santos V.A."/>
            <person name="Jensen O.N."/>
            <person name="Pelaez A.I."/>
            <person name="Sanchez J."/>
            <person name="Ferrer M."/>
        </authorList>
    </citation>
    <scope>NUCLEOTIDE SEQUENCE</scope>
</reference>
<evidence type="ECO:0000256" key="1">
    <source>
        <dbReference type="SAM" id="Coils"/>
    </source>
</evidence>
<dbReference type="InterPro" id="IPR004291">
    <property type="entry name" value="Transposase_IS66_central"/>
</dbReference>
<organism evidence="4">
    <name type="scientific">mine drainage metagenome</name>
    <dbReference type="NCBI Taxonomy" id="410659"/>
    <lineage>
        <taxon>unclassified sequences</taxon>
        <taxon>metagenomes</taxon>
        <taxon>ecological metagenomes</taxon>
    </lineage>
</organism>
<accession>T1BIQ8</accession>
<feature type="domain" description="Transposase IS66 central" evidence="3">
    <location>
        <begin position="204"/>
        <end position="298"/>
    </location>
</feature>
<dbReference type="EMBL" id="AUZX01003819">
    <property type="protein sequence ID" value="EQD72851.1"/>
    <property type="molecule type" value="Genomic_DNA"/>
</dbReference>
<dbReference type="AlphaFoldDB" id="T1BIQ8"/>
<reference evidence="4" key="1">
    <citation type="submission" date="2013-08" db="EMBL/GenBank/DDBJ databases">
        <authorList>
            <person name="Mendez C."/>
            <person name="Richter M."/>
            <person name="Ferrer M."/>
            <person name="Sanchez J."/>
        </authorList>
    </citation>
    <scope>NUCLEOTIDE SEQUENCE</scope>
</reference>
<proteinExistence type="predicted"/>
<sequence>MWVTVTRMDAELYATVTRPEIPDARLTPFAQVSVTLTQQEYIQLVWDARYWKTAHRRAMAQAALRERALQSELETAQAKIRDLQKRLFGRQSEHSAQGHKGLTPNANASRSRGHQPGTPGHGRTLQAHLPAREETVAMASPQCPSCGLGYADFPGTDDSEVLEITVQAYRRVIHRRRYRKVCSCPGVPGLITAPPPPRLIPRGKYGLSVWVHLLLSKFLYGQPTHRVLQDLADSGLTLSEGTVTGGLKALAPLFAPVEEALVAHLRSESHWHADETRWMVFVDIEGKVGHRWYWWVFQSPSVIHSVL</sequence>
<dbReference type="PANTHER" id="PTHR33678">
    <property type="entry name" value="BLL1576 PROTEIN"/>
    <property type="match status" value="1"/>
</dbReference>
<dbReference type="Pfam" id="PF03050">
    <property type="entry name" value="DDE_Tnp_IS66"/>
    <property type="match status" value="1"/>
</dbReference>
<dbReference type="InterPro" id="IPR052344">
    <property type="entry name" value="Transposase-related"/>
</dbReference>
<evidence type="ECO:0000313" key="4">
    <source>
        <dbReference type="EMBL" id="EQD72851.1"/>
    </source>
</evidence>
<evidence type="ECO:0000259" key="3">
    <source>
        <dbReference type="Pfam" id="PF03050"/>
    </source>
</evidence>
<gene>
    <name evidence="4" type="ORF">B1A_05241</name>
</gene>
<evidence type="ECO:0000256" key="2">
    <source>
        <dbReference type="SAM" id="MobiDB-lite"/>
    </source>
</evidence>